<evidence type="ECO:0000256" key="1">
    <source>
        <dbReference type="ARBA" id="ARBA00004123"/>
    </source>
</evidence>
<evidence type="ECO:0000256" key="4">
    <source>
        <dbReference type="ARBA" id="ARBA00023170"/>
    </source>
</evidence>
<keyword evidence="3" id="KW-0804">Transcription</keyword>
<accession>A0A8S9X5S5</accession>
<dbReference type="OrthoDB" id="8832025at2759"/>
<keyword evidence="2" id="KW-0805">Transcription regulation</keyword>
<name>A0A8S9X5S5_APOLU</name>
<dbReference type="GO" id="GO:0000978">
    <property type="term" value="F:RNA polymerase II cis-regulatory region sequence-specific DNA binding"/>
    <property type="evidence" value="ECO:0007669"/>
    <property type="project" value="TreeGrafter"/>
</dbReference>
<comment type="caution">
    <text evidence="5">The sequence shown here is derived from an EMBL/GenBank/DDBJ whole genome shotgun (WGS) entry which is preliminary data.</text>
</comment>
<proteinExistence type="predicted"/>
<evidence type="ECO:0000256" key="3">
    <source>
        <dbReference type="ARBA" id="ARBA00023163"/>
    </source>
</evidence>
<keyword evidence="4" id="KW-0675">Receptor</keyword>
<dbReference type="Proteomes" id="UP000466442">
    <property type="component" value="Unassembled WGS sequence"/>
</dbReference>
<dbReference type="SUPFAM" id="SSF48508">
    <property type="entry name" value="Nuclear receptor ligand-binding domain"/>
    <property type="match status" value="1"/>
</dbReference>
<dbReference type="InterPro" id="IPR035500">
    <property type="entry name" value="NHR-like_dom_sf"/>
</dbReference>
<dbReference type="AlphaFoldDB" id="A0A8S9X5S5"/>
<gene>
    <name evidence="5" type="ORF">GE061_002072</name>
</gene>
<feature type="non-terminal residue" evidence="5">
    <location>
        <position position="1"/>
    </location>
</feature>
<evidence type="ECO:0000313" key="6">
    <source>
        <dbReference type="Proteomes" id="UP000466442"/>
    </source>
</evidence>
<dbReference type="GO" id="GO:0004879">
    <property type="term" value="F:nuclear receptor activity"/>
    <property type="evidence" value="ECO:0007669"/>
    <property type="project" value="TreeGrafter"/>
</dbReference>
<dbReference type="GO" id="GO:0005634">
    <property type="term" value="C:nucleus"/>
    <property type="evidence" value="ECO:0007669"/>
    <property type="project" value="UniProtKB-SubCell"/>
</dbReference>
<dbReference type="PANTHER" id="PTHR45805">
    <property type="entry name" value="NUCLEAR HORMONE RECEPTOR HR3-RELATED"/>
    <property type="match status" value="1"/>
</dbReference>
<evidence type="ECO:0000313" key="5">
    <source>
        <dbReference type="EMBL" id="KAF6203738.1"/>
    </source>
</evidence>
<dbReference type="Gene3D" id="1.10.565.10">
    <property type="entry name" value="Retinoid X Receptor"/>
    <property type="match status" value="1"/>
</dbReference>
<protein>
    <submittedName>
        <fullName evidence="5">Uncharacterized protein</fullName>
    </submittedName>
</protein>
<dbReference type="EMBL" id="WIXP02000010">
    <property type="protein sequence ID" value="KAF6203738.1"/>
    <property type="molecule type" value="Genomic_DNA"/>
</dbReference>
<keyword evidence="6" id="KW-1185">Reference proteome</keyword>
<dbReference type="PANTHER" id="PTHR45805:SF2">
    <property type="entry name" value="NUCLEAR HORMONE RECEPTOR HR3-RELATED"/>
    <property type="match status" value="1"/>
</dbReference>
<organism evidence="5 6">
    <name type="scientific">Apolygus lucorum</name>
    <name type="common">Small green plant bug</name>
    <name type="synonym">Lygocoris lucorum</name>
    <dbReference type="NCBI Taxonomy" id="248454"/>
    <lineage>
        <taxon>Eukaryota</taxon>
        <taxon>Metazoa</taxon>
        <taxon>Ecdysozoa</taxon>
        <taxon>Arthropoda</taxon>
        <taxon>Hexapoda</taxon>
        <taxon>Insecta</taxon>
        <taxon>Pterygota</taxon>
        <taxon>Neoptera</taxon>
        <taxon>Paraneoptera</taxon>
        <taxon>Hemiptera</taxon>
        <taxon>Heteroptera</taxon>
        <taxon>Panheteroptera</taxon>
        <taxon>Cimicomorpha</taxon>
        <taxon>Miridae</taxon>
        <taxon>Mirini</taxon>
        <taxon>Apolygus</taxon>
    </lineage>
</organism>
<comment type="subcellular location">
    <subcellularLocation>
        <location evidence="1">Nucleus</location>
    </subcellularLocation>
</comment>
<sequence>RPGLKGLGEIGRLGQAVLRALRIELDKNHTLPIKGDVTVCDALLTKIPTLRELSMLHMEALGKFKRSTPHLEFPALHKELFSVDS</sequence>
<reference evidence="5" key="1">
    <citation type="journal article" date="2021" name="Mol. Ecol. Resour.">
        <title>Apolygus lucorum genome provides insights into omnivorousness and mesophyll feeding.</title>
        <authorList>
            <person name="Liu Y."/>
            <person name="Liu H."/>
            <person name="Wang H."/>
            <person name="Huang T."/>
            <person name="Liu B."/>
            <person name="Yang B."/>
            <person name="Yin L."/>
            <person name="Li B."/>
            <person name="Zhang Y."/>
            <person name="Zhang S."/>
            <person name="Jiang F."/>
            <person name="Zhang X."/>
            <person name="Ren Y."/>
            <person name="Wang B."/>
            <person name="Wang S."/>
            <person name="Lu Y."/>
            <person name="Wu K."/>
            <person name="Fan W."/>
            <person name="Wang G."/>
        </authorList>
    </citation>
    <scope>NUCLEOTIDE SEQUENCE</scope>
    <source>
        <strain evidence="5">12Hb</strain>
    </source>
</reference>
<evidence type="ECO:0000256" key="2">
    <source>
        <dbReference type="ARBA" id="ARBA00023015"/>
    </source>
</evidence>